<dbReference type="SMART" id="SM00387">
    <property type="entry name" value="HATPase_c"/>
    <property type="match status" value="1"/>
</dbReference>
<comment type="catalytic activity">
    <reaction evidence="1">
        <text>ATP + protein L-histidine = ADP + protein N-phospho-L-histidine.</text>
        <dbReference type="EC" id="2.7.13.3"/>
    </reaction>
</comment>
<evidence type="ECO:0000256" key="3">
    <source>
        <dbReference type="ARBA" id="ARBA00022679"/>
    </source>
</evidence>
<keyword evidence="8" id="KW-0812">Transmembrane</keyword>
<dbReference type="AlphaFoldDB" id="A0A4R5KN11"/>
<comment type="caution">
    <text evidence="10">The sequence shown here is derived from an EMBL/GenBank/DDBJ whole genome shotgun (WGS) entry which is preliminary data.</text>
</comment>
<keyword evidence="6" id="KW-0067">ATP-binding</keyword>
<dbReference type="SUPFAM" id="SSF50156">
    <property type="entry name" value="PDZ domain-like"/>
    <property type="match status" value="1"/>
</dbReference>
<dbReference type="Pfam" id="PF07730">
    <property type="entry name" value="HisKA_3"/>
    <property type="match status" value="1"/>
</dbReference>
<dbReference type="OrthoDB" id="9781904at2"/>
<feature type="transmembrane region" description="Helical" evidence="8">
    <location>
        <begin position="169"/>
        <end position="190"/>
    </location>
</feature>
<evidence type="ECO:0000259" key="9">
    <source>
        <dbReference type="PROSITE" id="PS50109"/>
    </source>
</evidence>
<accession>A0A4R5KN11</accession>
<feature type="transmembrane region" description="Helical" evidence="8">
    <location>
        <begin position="334"/>
        <end position="356"/>
    </location>
</feature>
<evidence type="ECO:0000256" key="2">
    <source>
        <dbReference type="ARBA" id="ARBA00012438"/>
    </source>
</evidence>
<feature type="transmembrane region" description="Helical" evidence="8">
    <location>
        <begin position="7"/>
        <end position="28"/>
    </location>
</feature>
<dbReference type="InterPro" id="IPR036890">
    <property type="entry name" value="HATPase_C_sf"/>
</dbReference>
<organism evidence="10 11">
    <name type="scientific">Paenibacillus piri</name>
    <dbReference type="NCBI Taxonomy" id="2547395"/>
    <lineage>
        <taxon>Bacteria</taxon>
        <taxon>Bacillati</taxon>
        <taxon>Bacillota</taxon>
        <taxon>Bacilli</taxon>
        <taxon>Bacillales</taxon>
        <taxon>Paenibacillaceae</taxon>
        <taxon>Paenibacillus</taxon>
    </lineage>
</organism>
<dbReference type="EMBL" id="SMRT01000008">
    <property type="protein sequence ID" value="TDF96298.1"/>
    <property type="molecule type" value="Genomic_DNA"/>
</dbReference>
<keyword evidence="8" id="KW-1133">Transmembrane helix</keyword>
<dbReference type="EC" id="2.7.13.3" evidence="2"/>
<evidence type="ECO:0000313" key="10">
    <source>
        <dbReference type="EMBL" id="TDF96298.1"/>
    </source>
</evidence>
<feature type="transmembrane region" description="Helical" evidence="8">
    <location>
        <begin position="110"/>
        <end position="132"/>
    </location>
</feature>
<reference evidence="10 11" key="1">
    <citation type="submission" date="2019-03" db="EMBL/GenBank/DDBJ databases">
        <title>This is whole genome sequence of Paenibacillus sp MS74 strain.</title>
        <authorList>
            <person name="Trinh H.N."/>
        </authorList>
    </citation>
    <scope>NUCLEOTIDE SEQUENCE [LARGE SCALE GENOMIC DNA]</scope>
    <source>
        <strain evidence="10 11">MS74</strain>
    </source>
</reference>
<proteinExistence type="predicted"/>
<evidence type="ECO:0000256" key="5">
    <source>
        <dbReference type="ARBA" id="ARBA00022777"/>
    </source>
</evidence>
<evidence type="ECO:0000256" key="6">
    <source>
        <dbReference type="ARBA" id="ARBA00022840"/>
    </source>
</evidence>
<dbReference type="PANTHER" id="PTHR24421:SF60">
    <property type="entry name" value="SENSOR HISTIDINE KINASE COMP"/>
    <property type="match status" value="1"/>
</dbReference>
<feature type="transmembrane region" description="Helical" evidence="8">
    <location>
        <begin position="302"/>
        <end position="322"/>
    </location>
</feature>
<dbReference type="Gene3D" id="3.30.565.10">
    <property type="entry name" value="Histidine kinase-like ATPase, C-terminal domain"/>
    <property type="match status" value="1"/>
</dbReference>
<gene>
    <name evidence="10" type="ORF">E1757_18115</name>
</gene>
<dbReference type="GO" id="GO:0000155">
    <property type="term" value="F:phosphorelay sensor kinase activity"/>
    <property type="evidence" value="ECO:0007669"/>
    <property type="project" value="InterPro"/>
</dbReference>
<evidence type="ECO:0000256" key="1">
    <source>
        <dbReference type="ARBA" id="ARBA00000085"/>
    </source>
</evidence>
<dbReference type="GO" id="GO:0046983">
    <property type="term" value="F:protein dimerization activity"/>
    <property type="evidence" value="ECO:0007669"/>
    <property type="project" value="InterPro"/>
</dbReference>
<dbReference type="GO" id="GO:0016020">
    <property type="term" value="C:membrane"/>
    <property type="evidence" value="ECO:0007669"/>
    <property type="project" value="InterPro"/>
</dbReference>
<dbReference type="SUPFAM" id="SSF55874">
    <property type="entry name" value="ATPase domain of HSP90 chaperone/DNA topoisomerase II/histidine kinase"/>
    <property type="match status" value="1"/>
</dbReference>
<dbReference type="Pfam" id="PF02518">
    <property type="entry name" value="HATPase_c"/>
    <property type="match status" value="1"/>
</dbReference>
<dbReference type="InterPro" id="IPR011712">
    <property type="entry name" value="Sig_transdc_His_kin_sub3_dim/P"/>
</dbReference>
<feature type="transmembrane region" description="Helical" evidence="8">
    <location>
        <begin position="202"/>
        <end position="223"/>
    </location>
</feature>
<keyword evidence="7" id="KW-0902">Two-component regulatory system</keyword>
<keyword evidence="4" id="KW-0547">Nucleotide-binding</keyword>
<feature type="domain" description="Histidine kinase" evidence="9">
    <location>
        <begin position="676"/>
        <end position="769"/>
    </location>
</feature>
<evidence type="ECO:0000256" key="8">
    <source>
        <dbReference type="SAM" id="Phobius"/>
    </source>
</evidence>
<dbReference type="InterPro" id="IPR003594">
    <property type="entry name" value="HATPase_dom"/>
</dbReference>
<dbReference type="CDD" id="cd16917">
    <property type="entry name" value="HATPase_UhpB-NarQ-NarX-like"/>
    <property type="match status" value="1"/>
</dbReference>
<keyword evidence="3" id="KW-0808">Transferase</keyword>
<dbReference type="InterPro" id="IPR050482">
    <property type="entry name" value="Sensor_HK_TwoCompSys"/>
</dbReference>
<evidence type="ECO:0000256" key="4">
    <source>
        <dbReference type="ARBA" id="ARBA00022741"/>
    </source>
</evidence>
<feature type="transmembrane region" description="Helical" evidence="8">
    <location>
        <begin position="139"/>
        <end position="157"/>
    </location>
</feature>
<name>A0A4R5KN11_9BACL</name>
<dbReference type="Proteomes" id="UP000295636">
    <property type="component" value="Unassembled WGS sequence"/>
</dbReference>
<evidence type="ECO:0000313" key="11">
    <source>
        <dbReference type="Proteomes" id="UP000295636"/>
    </source>
</evidence>
<feature type="transmembrane region" description="Helical" evidence="8">
    <location>
        <begin position="235"/>
        <end position="257"/>
    </location>
</feature>
<dbReference type="RefSeq" id="WP_133230595.1">
    <property type="nucleotide sequence ID" value="NZ_SMRT01000008.1"/>
</dbReference>
<keyword evidence="11" id="KW-1185">Reference proteome</keyword>
<sequence>MKKKYIIGLFLTIFVTLQIWCSLLTFHYPFIGIYLGLTPQQQWVIKEQSPEGASTKLDLQVGDVVKQVDGKLPDESPFVYKWRTIEQAQKLVIFRDGYEYAININANSDAIYDIVTILEEIVCLFMAILLLIKMRHSPSARLLAAVFLTMAIIYMSYGASVRGDAVGKLVIASLMMVLPIVFYHFLVVFFKEKGNIELPSKILKYLYAFAIISFGFRCLYLYPPLAYTVYRFHDSVTLSFFIVGFLFNMCILTTLYVKVRKQPSYIASIIKSVWLSWMISFLPVICLSFLPKVITGFQALDALYTSWIILFFPISFAYLIASDKLYDFGLVIRRILFAGLLAVIPVSVFTGIFILFFRHGTDERQVSFIFIGSLILVTSVLYAAEYWTTRLEPFLFPRKFVLQSALKKISRSLGTISSIRELKDIVLVDIVETLQVKGAAIVFQFESDTEVIHEGEIDVVEIRRLVGSSAMPVHSQYTFIEMNSHEAYTSYLVITRKKANTLLGKEEIQWLRLITSYLEVSLENVHLIRKLTARLQQLASHLPHEDMAQDIQWFRKVMFELQEEERIRIAIDLHDTTMQDLFFLKKRLVALGEKHALHKEDREQLDSMIHYVELINTGLRQSCFELNPHLLKEIGLIRTLEMYVEKEAYTTPFQLEFVGEQDASIENKDLETKRHIFRIVQELLNNAKKHSQASKVTFQTSEKNGSFYLSYKDDGVGFDDKEAQPRRIGSSGMGIEQIRSRIVHMGGQMEIITGTGGGTKVTITIPTEEAMSA</sequence>
<dbReference type="GO" id="GO:0005524">
    <property type="term" value="F:ATP binding"/>
    <property type="evidence" value="ECO:0007669"/>
    <property type="project" value="UniProtKB-KW"/>
</dbReference>
<feature type="transmembrane region" description="Helical" evidence="8">
    <location>
        <begin position="368"/>
        <end position="388"/>
    </location>
</feature>
<dbReference type="InterPro" id="IPR005467">
    <property type="entry name" value="His_kinase_dom"/>
</dbReference>
<evidence type="ECO:0000256" key="7">
    <source>
        <dbReference type="ARBA" id="ARBA00023012"/>
    </source>
</evidence>
<keyword evidence="5" id="KW-0418">Kinase</keyword>
<keyword evidence="8" id="KW-0472">Membrane</keyword>
<dbReference type="PROSITE" id="PS50109">
    <property type="entry name" value="HIS_KIN"/>
    <property type="match status" value="1"/>
</dbReference>
<protein>
    <recommendedName>
        <fullName evidence="2">histidine kinase</fullName>
        <ecNumber evidence="2">2.7.13.3</ecNumber>
    </recommendedName>
</protein>
<dbReference type="PANTHER" id="PTHR24421">
    <property type="entry name" value="NITRATE/NITRITE SENSOR PROTEIN NARX-RELATED"/>
    <property type="match status" value="1"/>
</dbReference>
<dbReference type="InterPro" id="IPR036034">
    <property type="entry name" value="PDZ_sf"/>
</dbReference>